<feature type="domain" description="HipA-like C-terminal" evidence="3">
    <location>
        <begin position="26"/>
        <end position="250"/>
    </location>
</feature>
<protein>
    <submittedName>
        <fullName evidence="6">Oxysterol-binding protein 1</fullName>
    </submittedName>
</protein>
<dbReference type="Pfam" id="PF07804">
    <property type="entry name" value="HipA_C"/>
    <property type="match status" value="1"/>
</dbReference>
<evidence type="ECO:0000313" key="11">
    <source>
        <dbReference type="Proteomes" id="UP000467387"/>
    </source>
</evidence>
<evidence type="ECO:0000313" key="7">
    <source>
        <dbReference type="EMBL" id="RGL03839.1"/>
    </source>
</evidence>
<dbReference type="Gene3D" id="1.10.1070.20">
    <property type="match status" value="1"/>
</dbReference>
<dbReference type="Proteomes" id="UP000261186">
    <property type="component" value="Unassembled WGS sequence"/>
</dbReference>
<dbReference type="EMBL" id="WDWL01000006">
    <property type="protein sequence ID" value="KAB7072926.1"/>
    <property type="molecule type" value="Genomic_DNA"/>
</dbReference>
<gene>
    <name evidence="6" type="ORF">CWE05_10340</name>
    <name evidence="7" type="ORF">DXC85_05385</name>
    <name evidence="5" type="ORF">GBI83_06030</name>
    <name evidence="4" type="ORF">GBI87_01185</name>
</gene>
<dbReference type="Proteomes" id="UP000245582">
    <property type="component" value="Unassembled WGS sequence"/>
</dbReference>
<dbReference type="EMBL" id="WDWU01000002">
    <property type="protein sequence ID" value="KAB7057712.1"/>
    <property type="molecule type" value="Genomic_DNA"/>
</dbReference>
<reference evidence="6 8" key="1">
    <citation type="submission" date="2017-11" db="EMBL/GenBank/DDBJ databases">
        <title>Draft genome sequence of Bifidobacterium longum UMA026, isolated from Holstein dairy cow feces.</title>
        <authorList>
            <person name="Albert K."/>
            <person name="Sela D.A."/>
        </authorList>
    </citation>
    <scope>NUCLEOTIDE SEQUENCE [LARGE SCALE GENOMIC DNA]</scope>
    <source>
        <strain evidence="6 8">UMA026</strain>
    </source>
</reference>
<sequence length="343" mass="38676">MTDGRRSMERVRDFSPYELKVSVYDGAAEKRTMLMDGHLYMVKFGYDAAPQEEHPSRTSYVNLPVNEYIGSKVFAASGIPTQDVILGDYKGRSVVACRDFMYEMDPNLMLLHFKQLEISMPGGSSRSKARPDWEFVSQVLDEHDALEGIRARARHRFLQMTCVDALIGNFDRHANNWGFIADRRTADILDLAPVYDCGSSLSPSLSREGMRERVEDPQQMREANMAAPYMAMNVGGKRRKFAFFLTSETARPFRAELPELWPRLSEEVTDRIVEQTPGLDDLQRDFYKATLDARRKYVLGPAYRMALKEAETSTATVGNDTLATDIVPGIPFPGLGGNPGLLH</sequence>
<evidence type="ECO:0000313" key="9">
    <source>
        <dbReference type="Proteomes" id="UP000261186"/>
    </source>
</evidence>
<evidence type="ECO:0000256" key="1">
    <source>
        <dbReference type="ARBA" id="ARBA00022679"/>
    </source>
</evidence>
<evidence type="ECO:0000313" key="4">
    <source>
        <dbReference type="EMBL" id="KAB7057712.1"/>
    </source>
</evidence>
<evidence type="ECO:0000313" key="8">
    <source>
        <dbReference type="Proteomes" id="UP000245582"/>
    </source>
</evidence>
<evidence type="ECO:0000313" key="6">
    <source>
        <dbReference type="EMBL" id="PWH08073.1"/>
    </source>
</evidence>
<dbReference type="CDD" id="cd17792">
    <property type="entry name" value="CtkA"/>
    <property type="match status" value="1"/>
</dbReference>
<dbReference type="AlphaFoldDB" id="A0A2U2RQD1"/>
<name>A0A2U2RQD1_BIFLN</name>
<reference evidence="7 9" key="2">
    <citation type="submission" date="2018-08" db="EMBL/GenBank/DDBJ databases">
        <title>A genome reference for cultivated species of the human gut microbiota.</title>
        <authorList>
            <person name="Zou Y."/>
            <person name="Xue W."/>
            <person name="Luo G."/>
        </authorList>
    </citation>
    <scope>NUCLEOTIDE SEQUENCE [LARGE SCALE GENOMIC DNA]</scope>
    <source>
        <strain evidence="7 9">TF08-4AC</strain>
    </source>
</reference>
<dbReference type="Proteomes" id="UP000432196">
    <property type="component" value="Unassembled WGS sequence"/>
</dbReference>
<accession>A0A2U2RQD1</accession>
<comment type="caution">
    <text evidence="6">The sequence shown here is derived from an EMBL/GenBank/DDBJ whole genome shotgun (WGS) entry which is preliminary data.</text>
</comment>
<evidence type="ECO:0000313" key="5">
    <source>
        <dbReference type="EMBL" id="KAB7072926.1"/>
    </source>
</evidence>
<dbReference type="EMBL" id="PHUM01000019">
    <property type="protein sequence ID" value="PWH08073.1"/>
    <property type="molecule type" value="Genomic_DNA"/>
</dbReference>
<organism evidence="6 8">
    <name type="scientific">Bifidobacterium longum</name>
    <dbReference type="NCBI Taxonomy" id="216816"/>
    <lineage>
        <taxon>Bacteria</taxon>
        <taxon>Bacillati</taxon>
        <taxon>Actinomycetota</taxon>
        <taxon>Actinomycetes</taxon>
        <taxon>Bifidobacteriales</taxon>
        <taxon>Bifidobacteriaceae</taxon>
        <taxon>Bifidobacterium</taxon>
    </lineage>
</organism>
<proteinExistence type="predicted"/>
<keyword evidence="2" id="KW-0418">Kinase</keyword>
<keyword evidence="1" id="KW-0808">Transferase</keyword>
<dbReference type="InterPro" id="IPR012893">
    <property type="entry name" value="HipA-like_C"/>
</dbReference>
<dbReference type="EMBL" id="QSRH01000003">
    <property type="protein sequence ID" value="RGL03839.1"/>
    <property type="molecule type" value="Genomic_DNA"/>
</dbReference>
<dbReference type="Proteomes" id="UP000467387">
    <property type="component" value="Unassembled WGS sequence"/>
</dbReference>
<evidence type="ECO:0000259" key="3">
    <source>
        <dbReference type="Pfam" id="PF07804"/>
    </source>
</evidence>
<evidence type="ECO:0000256" key="2">
    <source>
        <dbReference type="ARBA" id="ARBA00022777"/>
    </source>
</evidence>
<reference evidence="10 11" key="3">
    <citation type="journal article" date="2019" name="Nat. Med.">
        <title>A library of human gut bacterial isolates paired with longitudinal multiomics data enables mechanistic microbiome research.</title>
        <authorList>
            <person name="Poyet M."/>
            <person name="Groussin M."/>
            <person name="Gibbons S.M."/>
            <person name="Avila-Pacheco J."/>
            <person name="Jiang X."/>
            <person name="Kearney S.M."/>
            <person name="Perrotta A.R."/>
            <person name="Berdy B."/>
            <person name="Zhao S."/>
            <person name="Lieberman T.D."/>
            <person name="Swanson P.K."/>
            <person name="Smith M."/>
            <person name="Roesemann S."/>
            <person name="Alexander J.E."/>
            <person name="Rich S.A."/>
            <person name="Livny J."/>
            <person name="Vlamakis H."/>
            <person name="Clish C."/>
            <person name="Bullock K."/>
            <person name="Deik A."/>
            <person name="Scott J."/>
            <person name="Pierce K.A."/>
            <person name="Xavier R.J."/>
            <person name="Alm E.J."/>
        </authorList>
    </citation>
    <scope>NUCLEOTIDE SEQUENCE [LARGE SCALE GENOMIC DNA]</scope>
    <source>
        <strain evidence="5 10">BIOML-A201</strain>
        <strain evidence="4 11">BIOML-A210</strain>
    </source>
</reference>
<dbReference type="GO" id="GO:0016301">
    <property type="term" value="F:kinase activity"/>
    <property type="evidence" value="ECO:0007669"/>
    <property type="project" value="UniProtKB-KW"/>
</dbReference>
<evidence type="ECO:0000313" key="10">
    <source>
        <dbReference type="Proteomes" id="UP000432196"/>
    </source>
</evidence>
<dbReference type="Gene3D" id="3.30.200.120">
    <property type="match status" value="1"/>
</dbReference>